<dbReference type="Proteomes" id="UP001595914">
    <property type="component" value="Unassembled WGS sequence"/>
</dbReference>
<dbReference type="EMBL" id="JBHSFO010000001">
    <property type="protein sequence ID" value="MFC4602642.1"/>
    <property type="molecule type" value="Genomic_DNA"/>
</dbReference>
<accession>A0ABV9FLU7</accession>
<evidence type="ECO:0000313" key="2">
    <source>
        <dbReference type="EMBL" id="MFC4602642.1"/>
    </source>
</evidence>
<proteinExistence type="predicted"/>
<organism evidence="2 3">
    <name type="scientific">Rhodococcus kronopolitis</name>
    <dbReference type="NCBI Taxonomy" id="1460226"/>
    <lineage>
        <taxon>Bacteria</taxon>
        <taxon>Bacillati</taxon>
        <taxon>Actinomycetota</taxon>
        <taxon>Actinomycetes</taxon>
        <taxon>Mycobacteriales</taxon>
        <taxon>Nocardiaceae</taxon>
        <taxon>Rhodococcus</taxon>
    </lineage>
</organism>
<keyword evidence="3" id="KW-1185">Reference proteome</keyword>
<evidence type="ECO:0000256" key="1">
    <source>
        <dbReference type="SAM" id="MobiDB-lite"/>
    </source>
</evidence>
<feature type="region of interest" description="Disordered" evidence="1">
    <location>
        <begin position="244"/>
        <end position="264"/>
    </location>
</feature>
<dbReference type="RefSeq" id="WP_378414082.1">
    <property type="nucleotide sequence ID" value="NZ_JBHSFO010000001.1"/>
</dbReference>
<evidence type="ECO:0000313" key="3">
    <source>
        <dbReference type="Proteomes" id="UP001595914"/>
    </source>
</evidence>
<gene>
    <name evidence="2" type="ORF">ACFO6S_02935</name>
</gene>
<sequence>MVAARRGVGEPGAGLSRPERLAQLRRHIAAVPSRGESVVRPVRLGRGAEHGRPVLPVPPALARLLPQGGLARGSVVSVSGAGSLLLGLLASVTESGGHAAVIGLPRLGLLSAVEMGAELGRLAVVPAPGPDPVEVAAVLLDGMDLVVLGLGGLAVPPSRARSVVARARSKGATLLVTDGHWGGAEVRLTAAVRGYEGLGESGLGRLRGLRLTVTAEGRAFQARTAALHLCPVRGRMEWNSEPARAAAEFDDGTRPGRVSGSGVA</sequence>
<comment type="caution">
    <text evidence="2">The sequence shown here is derived from an EMBL/GenBank/DDBJ whole genome shotgun (WGS) entry which is preliminary data.</text>
</comment>
<reference evidence="3" key="1">
    <citation type="journal article" date="2019" name="Int. J. Syst. Evol. Microbiol.">
        <title>The Global Catalogue of Microorganisms (GCM) 10K type strain sequencing project: providing services to taxonomists for standard genome sequencing and annotation.</title>
        <authorList>
            <consortium name="The Broad Institute Genomics Platform"/>
            <consortium name="The Broad Institute Genome Sequencing Center for Infectious Disease"/>
            <person name="Wu L."/>
            <person name="Ma J."/>
        </authorList>
    </citation>
    <scope>NUCLEOTIDE SEQUENCE [LARGE SCALE GENOMIC DNA]</scope>
    <source>
        <strain evidence="3">CCUG 54520</strain>
    </source>
</reference>
<name>A0ABV9FLU7_9NOCA</name>
<protein>
    <submittedName>
        <fullName evidence="2">Uncharacterized protein</fullName>
    </submittedName>
</protein>